<evidence type="ECO:0000313" key="19">
    <source>
        <dbReference type="Proteomes" id="UP000233140"/>
    </source>
</evidence>
<evidence type="ECO:0000256" key="9">
    <source>
        <dbReference type="ARBA" id="ARBA00022932"/>
    </source>
</evidence>
<keyword evidence="9 12" id="KW-0239">DNA-directed DNA polymerase</keyword>
<dbReference type="SUPFAM" id="SSF90234">
    <property type="entry name" value="Zinc finger domain of DNA polymerase-alpha"/>
    <property type="match status" value="1"/>
</dbReference>
<comment type="subcellular location">
    <subcellularLocation>
        <location evidence="1">Nucleus</location>
    </subcellularLocation>
</comment>
<dbReference type="Pfam" id="PF00136">
    <property type="entry name" value="DNA_pol_B"/>
    <property type="match status" value="1"/>
</dbReference>
<dbReference type="GO" id="GO:0003697">
    <property type="term" value="F:single-stranded DNA binding"/>
    <property type="evidence" value="ECO:0007669"/>
    <property type="project" value="TreeGrafter"/>
</dbReference>
<dbReference type="Ensembl" id="ENSMLET00000051118.1">
    <property type="protein sequence ID" value="ENSMLEP00000027570.1"/>
    <property type="gene ID" value="ENSMLEG00000037959.1"/>
</dbReference>
<reference evidence="18" key="2">
    <citation type="submission" date="2025-09" db="UniProtKB">
        <authorList>
            <consortium name="Ensembl"/>
        </authorList>
    </citation>
    <scope>IDENTIFICATION</scope>
</reference>
<proteinExistence type="inferred from homology"/>
<feature type="domain" description="DNA-directed DNA polymerase family B exonuclease" evidence="15">
    <location>
        <begin position="428"/>
        <end position="663"/>
    </location>
</feature>
<dbReference type="SUPFAM" id="SSF56672">
    <property type="entry name" value="DNA/RNA polymerases"/>
    <property type="match status" value="1"/>
</dbReference>
<gene>
    <name evidence="18" type="primary">POLA1</name>
</gene>
<dbReference type="Gene3D" id="3.30.420.10">
    <property type="entry name" value="Ribonuclease H-like superfamily/Ribonuclease H"/>
    <property type="match status" value="1"/>
</dbReference>
<dbReference type="GO" id="GO:0000731">
    <property type="term" value="P:DNA synthesis involved in DNA repair"/>
    <property type="evidence" value="ECO:0007669"/>
    <property type="project" value="UniProtKB-ARBA"/>
</dbReference>
<comment type="similarity">
    <text evidence="2 12">Belongs to the DNA polymerase type-B family.</text>
</comment>
<dbReference type="CDD" id="cd05532">
    <property type="entry name" value="POLBc_alpha"/>
    <property type="match status" value="1"/>
</dbReference>
<dbReference type="Pfam" id="PF08996">
    <property type="entry name" value="zf-DNA_Pol"/>
    <property type="match status" value="1"/>
</dbReference>
<dbReference type="InterPro" id="IPR023211">
    <property type="entry name" value="DNA_pol_palm_dom_sf"/>
</dbReference>
<evidence type="ECO:0000313" key="18">
    <source>
        <dbReference type="Ensembl" id="ENSMLEP00000027570.1"/>
    </source>
</evidence>
<dbReference type="InterPro" id="IPR015088">
    <property type="entry name" value="Znf_DNA-dir_DNA_pol_B_alpha"/>
</dbReference>
<dbReference type="InterPro" id="IPR012337">
    <property type="entry name" value="RNaseH-like_sf"/>
</dbReference>
<dbReference type="FunFam" id="1.10.3200.20:FF:000001">
    <property type="entry name" value="DNA polymerase"/>
    <property type="match status" value="1"/>
</dbReference>
<keyword evidence="4 12" id="KW-0548">Nucleotidyltransferase</keyword>
<evidence type="ECO:0000256" key="12">
    <source>
        <dbReference type="RuleBase" id="RU000442"/>
    </source>
</evidence>
<evidence type="ECO:0000256" key="13">
    <source>
        <dbReference type="SAM" id="MobiDB-lite"/>
    </source>
</evidence>
<evidence type="ECO:0000259" key="15">
    <source>
        <dbReference type="Pfam" id="PF03104"/>
    </source>
</evidence>
<keyword evidence="11" id="KW-0539">Nucleus</keyword>
<dbReference type="InterPro" id="IPR043502">
    <property type="entry name" value="DNA/RNA_pol_sf"/>
</dbReference>
<dbReference type="GO" id="GO:0006273">
    <property type="term" value="P:lagging strand elongation"/>
    <property type="evidence" value="ECO:0007669"/>
    <property type="project" value="TreeGrafter"/>
</dbReference>
<accession>A0A2K5ZIH0</accession>
<evidence type="ECO:0000259" key="17">
    <source>
        <dbReference type="Pfam" id="PF12254"/>
    </source>
</evidence>
<feature type="compositionally biased region" description="Basic and acidic residues" evidence="13">
    <location>
        <begin position="110"/>
        <end position="120"/>
    </location>
</feature>
<dbReference type="GO" id="GO:1902975">
    <property type="term" value="P:mitotic DNA replication initiation"/>
    <property type="evidence" value="ECO:0007669"/>
    <property type="project" value="InterPro"/>
</dbReference>
<evidence type="ECO:0000256" key="4">
    <source>
        <dbReference type="ARBA" id="ARBA00022695"/>
    </source>
</evidence>
<dbReference type="InterPro" id="IPR024647">
    <property type="entry name" value="DNA_pol_a_cat_su_N"/>
</dbReference>
<reference evidence="18" key="1">
    <citation type="submission" date="2025-08" db="UniProtKB">
        <authorList>
            <consortium name="Ensembl"/>
        </authorList>
    </citation>
    <scope>IDENTIFICATION</scope>
</reference>
<dbReference type="PRINTS" id="PR00106">
    <property type="entry name" value="DNAPOLB"/>
</dbReference>
<dbReference type="GO" id="GO:0005658">
    <property type="term" value="C:alpha DNA polymerase:primase complex"/>
    <property type="evidence" value="ECO:0007669"/>
    <property type="project" value="TreeGrafter"/>
</dbReference>
<evidence type="ECO:0000256" key="10">
    <source>
        <dbReference type="ARBA" id="ARBA00023125"/>
    </source>
</evidence>
<feature type="region of interest" description="Disordered" evidence="13">
    <location>
        <begin position="196"/>
        <end position="231"/>
    </location>
</feature>
<dbReference type="CDD" id="cd05776">
    <property type="entry name" value="DNA_polB_alpha_exo"/>
    <property type="match status" value="1"/>
</dbReference>
<dbReference type="SUPFAM" id="SSF53098">
    <property type="entry name" value="Ribonuclease H-like"/>
    <property type="match status" value="1"/>
</dbReference>
<evidence type="ECO:0000256" key="1">
    <source>
        <dbReference type="ARBA" id="ARBA00004123"/>
    </source>
</evidence>
<keyword evidence="7" id="KW-0863">Zinc-finger</keyword>
<evidence type="ECO:0000256" key="11">
    <source>
        <dbReference type="ARBA" id="ARBA00023242"/>
    </source>
</evidence>
<dbReference type="Gene3D" id="1.10.132.60">
    <property type="entry name" value="DNA polymerase family B, C-terminal domain"/>
    <property type="match status" value="1"/>
</dbReference>
<dbReference type="FunFam" id="3.30.70.2820:FF:000001">
    <property type="entry name" value="DNA polymerase"/>
    <property type="match status" value="1"/>
</dbReference>
<dbReference type="NCBIfam" id="TIGR00592">
    <property type="entry name" value="pol2"/>
    <property type="match status" value="2"/>
</dbReference>
<feature type="domain" description="DNA-directed DNA polymerase family B multifunctional" evidence="14">
    <location>
        <begin position="728"/>
        <end position="1188"/>
    </location>
</feature>
<dbReference type="FunFam" id="3.90.1600.10:FF:000023">
    <property type="entry name" value="DNA polymerase"/>
    <property type="match status" value="1"/>
</dbReference>
<dbReference type="PANTHER" id="PTHR45861:SF1">
    <property type="entry name" value="DNA POLYMERASE ALPHA CATALYTIC SUBUNIT"/>
    <property type="match status" value="1"/>
</dbReference>
<evidence type="ECO:0000256" key="2">
    <source>
        <dbReference type="ARBA" id="ARBA00005755"/>
    </source>
</evidence>
<evidence type="ECO:0000259" key="16">
    <source>
        <dbReference type="Pfam" id="PF08996"/>
    </source>
</evidence>
<dbReference type="Pfam" id="PF12254">
    <property type="entry name" value="DNA_pol_alpha_N"/>
    <property type="match status" value="1"/>
</dbReference>
<keyword evidence="8" id="KW-0862">Zinc</keyword>
<feature type="domain" description="DNA polymerase alpha catalytic subunit N-terminal" evidence="17">
    <location>
        <begin position="39"/>
        <end position="100"/>
    </location>
</feature>
<keyword evidence="5 12" id="KW-0235">DNA replication</keyword>
<dbReference type="PANTHER" id="PTHR45861">
    <property type="entry name" value="DNA POLYMERASE ALPHA CATALYTIC SUBUNIT"/>
    <property type="match status" value="1"/>
</dbReference>
<dbReference type="GeneTree" id="ENSGT00550000074891"/>
<dbReference type="PROSITE" id="PS00116">
    <property type="entry name" value="DNA_POLYMERASE_B"/>
    <property type="match status" value="1"/>
</dbReference>
<dbReference type="InterPro" id="IPR038256">
    <property type="entry name" value="Pol_alpha_znc_sf"/>
</dbReference>
<evidence type="ECO:0000259" key="14">
    <source>
        <dbReference type="Pfam" id="PF00136"/>
    </source>
</evidence>
<dbReference type="Proteomes" id="UP000233140">
    <property type="component" value="Unassembled WGS sequence"/>
</dbReference>
<dbReference type="Gene3D" id="1.10.3200.20">
    <property type="entry name" value="DNA Polymerase alpha, zinc finger"/>
    <property type="match status" value="1"/>
</dbReference>
<sequence>QLPLHSPSCESQISIYSGSFVASRARREKKSKKGRQEALERLKKAKAGEKYKYEVEDFTGVYEEVDEEQYSKLVQARQDDDWIVDDDGIGYVEDGREIFDDDLEDDALDAGEKGKDGKARNKDKRNVKKPAVTKPNNIKSMFIACAGKKTADKAVDLSKDDLLGDILQDLNTETPQITPPPVTILKKKRFIGASPNPFSVHTSTAVPSGKIASPVSRKEPPLTPVPLKRAEFAGEPIQVESTEEEQESGAMEFEDGDFDEPMETEEVHLEPMAAKAWDQESEPAEEVKQEADSGKGTMSDLGRFLPDVSCWDIDQEGDSSFSVQEVQVDSSQLPLVKGADEEQVFHFYWLDDLSLKYFIFFSMKDVYEEFDEKIATKYKIMKFKSKPVEKNYAFEIPDVPEKSEYLEVKYSAEIPQLPQDLKGETFSHVFGTNTSSLELFLMNRKIKGPCWLEVKSPQLLNQPISWCKVEAMALKPDLVNVIKDVSPPPLVVMAFSMKTMQNAKNHQNEIIAVAALVHHSFALDKAAPKPPFQSHFCVVSKPKDCIFPYAFKEVIEKKNVKVEVAATERTLLGFFLAKVHKIDPDIIVGHNIYGFELEVLLQRINVCKAPHWSKIGRLKRSNMPKLGGRSGFGERNATCGRMICDVEISAKELIRCKSYHLSELVQQILKTERVVIPTEDIRNMYSESSQLLYLLEHTWKDAKFILQIMCELNVLPLALQITNIAGNIMSRTLMGGRSERNEFLLLHAFYENNYIVPDKQIFRKPQQKLGDEDEEIDGDTNKYKKGRKKAAYAGGLVLDPKVGFYDKFILLLDFNSLYPSIIQEFNICFTTVQRVASEAQKVTEDGEQEQIPELPDPSLEMGILPREIRKLVERRKQVKQLMKQQDLNPDLILQYDIRQKALKLTANSMYGCLGFSYSRFYAKPLAALVTYKGREVNVSLCVMVTVFLLIFIIFMNLEVIYGDTDSIMINTNSTNLEEVFKLGNKVKSEVNKLYKLLEIDIDGIFKSLLLLKKKKYAALVVEPTSDGNYATKQELKGLDIVRRDWCDLAKDTGNFVIGQILSDQSRDTIVENIQKRLIEIGENVLNGSVPVSQFEINKALTKDPQDYPDKKSLPHVHVALWINSQGGRKVKAGDTVSYVICQDGSNLTASQRAYAPEQLQKQDNLTIDTQYYLAQQIHPVVARICEPIDGIDAVLIATWLGLDPTQFRVHHYHKDEENDALLGGPAQLTDEEKYRDCERFKCPCPTCGTENIYDNVFDGSGTDMEPSLYRCSNIDCKASPLTFTVQLSNKLIMDIRRFIKKYYDGWLICEEPTCGNRTRHLPLQFSRTGPLCPACMKATLRPEYSDKSLYTQLCFYRYIFDAECALEKLTTDHEKETFFFLFLFSLSRCFSPCIVSAINSKTVYSFARTAITKYHG</sequence>
<keyword evidence="3 12" id="KW-0808">Transferase</keyword>
<organism evidence="18 19">
    <name type="scientific">Mandrillus leucophaeus</name>
    <name type="common">Drill</name>
    <name type="synonym">Papio leucophaeus</name>
    <dbReference type="NCBI Taxonomy" id="9568"/>
    <lineage>
        <taxon>Eukaryota</taxon>
        <taxon>Metazoa</taxon>
        <taxon>Chordata</taxon>
        <taxon>Craniata</taxon>
        <taxon>Vertebrata</taxon>
        <taxon>Euteleostomi</taxon>
        <taxon>Mammalia</taxon>
        <taxon>Eutheria</taxon>
        <taxon>Euarchontoglires</taxon>
        <taxon>Primates</taxon>
        <taxon>Haplorrhini</taxon>
        <taxon>Catarrhini</taxon>
        <taxon>Cercopithecidae</taxon>
        <taxon>Cercopithecinae</taxon>
        <taxon>Mandrillus</taxon>
    </lineage>
</organism>
<dbReference type="SMART" id="SM00486">
    <property type="entry name" value="POLBc"/>
    <property type="match status" value="1"/>
</dbReference>
<dbReference type="GO" id="GO:0003688">
    <property type="term" value="F:DNA replication origin binding"/>
    <property type="evidence" value="ECO:0007669"/>
    <property type="project" value="TreeGrafter"/>
</dbReference>
<name>A0A2K5ZIH0_MANLE</name>
<feature type="domain" description="Zinc finger DNA-directed DNA polymerase family B alpha" evidence="16">
    <location>
        <begin position="1227"/>
        <end position="1375"/>
    </location>
</feature>
<dbReference type="FunFam" id="3.90.1600.10:FF:000022">
    <property type="entry name" value="DNA polymerase"/>
    <property type="match status" value="1"/>
</dbReference>
<dbReference type="InterPro" id="IPR006133">
    <property type="entry name" value="DNA-dir_DNA_pol_B_exonuc"/>
</dbReference>
<feature type="compositionally biased region" description="Polar residues" evidence="13">
    <location>
        <begin position="196"/>
        <end position="206"/>
    </location>
</feature>
<dbReference type="GO" id="GO:0000166">
    <property type="term" value="F:nucleotide binding"/>
    <property type="evidence" value="ECO:0007669"/>
    <property type="project" value="InterPro"/>
</dbReference>
<dbReference type="InterPro" id="IPR006134">
    <property type="entry name" value="DNA-dir_DNA_pol_B_multi_dom"/>
</dbReference>
<dbReference type="FunFam" id="3.30.420.10:FF:000018">
    <property type="entry name" value="DNA polymerase"/>
    <property type="match status" value="1"/>
</dbReference>
<dbReference type="InterPro" id="IPR006172">
    <property type="entry name" value="DNA-dir_DNA_pol_B"/>
</dbReference>
<evidence type="ECO:0000256" key="8">
    <source>
        <dbReference type="ARBA" id="ARBA00022833"/>
    </source>
</evidence>
<evidence type="ECO:0000256" key="6">
    <source>
        <dbReference type="ARBA" id="ARBA00022723"/>
    </source>
</evidence>
<keyword evidence="10 12" id="KW-0238">DNA-binding</keyword>
<dbReference type="InterPro" id="IPR017964">
    <property type="entry name" value="DNA-dir_DNA_pol_B_CS"/>
</dbReference>
<feature type="region of interest" description="Disordered" evidence="13">
    <location>
        <begin position="103"/>
        <end position="131"/>
    </location>
</feature>
<evidence type="ECO:0000256" key="5">
    <source>
        <dbReference type="ARBA" id="ARBA00022705"/>
    </source>
</evidence>
<protein>
    <recommendedName>
        <fullName evidence="12">DNA polymerase</fullName>
        <ecNumber evidence="12">2.7.7.7</ecNumber>
    </recommendedName>
</protein>
<dbReference type="Gene3D" id="3.30.70.2820">
    <property type="match status" value="1"/>
</dbReference>
<dbReference type="GO" id="GO:0003682">
    <property type="term" value="F:chromatin binding"/>
    <property type="evidence" value="ECO:0007669"/>
    <property type="project" value="TreeGrafter"/>
</dbReference>
<keyword evidence="6" id="KW-0479">Metal-binding</keyword>
<dbReference type="FunFam" id="1.10.132.60:FF:000006">
    <property type="entry name" value="DNA polymerase"/>
    <property type="match status" value="1"/>
</dbReference>
<dbReference type="EC" id="2.7.7.7" evidence="12"/>
<evidence type="ECO:0000256" key="3">
    <source>
        <dbReference type="ARBA" id="ARBA00022679"/>
    </source>
</evidence>
<dbReference type="InterPro" id="IPR045846">
    <property type="entry name" value="POLBc_alpha"/>
</dbReference>
<dbReference type="InterPro" id="IPR036397">
    <property type="entry name" value="RNaseH_sf"/>
</dbReference>
<dbReference type="InterPro" id="IPR042087">
    <property type="entry name" value="DNA_pol_B_thumb"/>
</dbReference>
<keyword evidence="19" id="KW-1185">Reference proteome</keyword>
<dbReference type="Gene3D" id="3.90.1600.10">
    <property type="entry name" value="Palm domain of DNA polymerase"/>
    <property type="match status" value="2"/>
</dbReference>
<evidence type="ECO:0000256" key="7">
    <source>
        <dbReference type="ARBA" id="ARBA00022771"/>
    </source>
</evidence>
<comment type="catalytic activity">
    <reaction evidence="12">
        <text>DNA(n) + a 2'-deoxyribonucleoside 5'-triphosphate = DNA(n+1) + diphosphate</text>
        <dbReference type="Rhea" id="RHEA:22508"/>
        <dbReference type="Rhea" id="RHEA-COMP:17339"/>
        <dbReference type="Rhea" id="RHEA-COMP:17340"/>
        <dbReference type="ChEBI" id="CHEBI:33019"/>
        <dbReference type="ChEBI" id="CHEBI:61560"/>
        <dbReference type="ChEBI" id="CHEBI:173112"/>
        <dbReference type="EC" id="2.7.7.7"/>
    </reaction>
</comment>
<dbReference type="GO" id="GO:0006272">
    <property type="term" value="P:leading strand elongation"/>
    <property type="evidence" value="ECO:0007669"/>
    <property type="project" value="TreeGrafter"/>
</dbReference>
<dbReference type="GO" id="GO:0008270">
    <property type="term" value="F:zinc ion binding"/>
    <property type="evidence" value="ECO:0007669"/>
    <property type="project" value="UniProtKB-KW"/>
</dbReference>
<dbReference type="GO" id="GO:0003887">
    <property type="term" value="F:DNA-directed DNA polymerase activity"/>
    <property type="evidence" value="ECO:0007669"/>
    <property type="project" value="UniProtKB-KW"/>
</dbReference>
<dbReference type="Pfam" id="PF03104">
    <property type="entry name" value="DNA_pol_B_exo1"/>
    <property type="match status" value="1"/>
</dbReference>
<feature type="region of interest" description="Disordered" evidence="13">
    <location>
        <begin position="276"/>
        <end position="299"/>
    </location>
</feature>